<dbReference type="PANTHER" id="PTHR44688">
    <property type="entry name" value="DNA-BINDING TRANSCRIPTIONAL ACTIVATOR DEVR_DOSR"/>
    <property type="match status" value="1"/>
</dbReference>
<dbReference type="Proteomes" id="UP000028492">
    <property type="component" value="Chromosome"/>
</dbReference>
<dbReference type="SMART" id="SM00421">
    <property type="entry name" value="HTH_LUXR"/>
    <property type="match status" value="1"/>
</dbReference>
<dbReference type="InterPro" id="IPR000792">
    <property type="entry name" value="Tscrpt_reg_LuxR_C"/>
</dbReference>
<dbReference type="KEGG" id="aja:AJAP_12990"/>
<evidence type="ECO:0000313" key="6">
    <source>
        <dbReference type="Proteomes" id="UP000028492"/>
    </source>
</evidence>
<dbReference type="InterPro" id="IPR016032">
    <property type="entry name" value="Sig_transdc_resp-reg_C-effctor"/>
</dbReference>
<keyword evidence="3" id="KW-0804">Transcription</keyword>
<dbReference type="PROSITE" id="PS50043">
    <property type="entry name" value="HTH_LUXR_2"/>
    <property type="match status" value="1"/>
</dbReference>
<evidence type="ECO:0000256" key="3">
    <source>
        <dbReference type="ARBA" id="ARBA00023163"/>
    </source>
</evidence>
<reference evidence="5 6" key="1">
    <citation type="journal article" date="2014" name="J. Biotechnol.">
        <title>Complete genome sequence of the actinobacterium Amycolatopsis japonica MG417-CF17(T) (=DSM 44213T) producing (S,S)-N,N'-ethylenediaminedisuccinic acid.</title>
        <authorList>
            <person name="Stegmann E."/>
            <person name="Albersmeier A."/>
            <person name="Spohn M."/>
            <person name="Gert H."/>
            <person name="Weber T."/>
            <person name="Wohlleben W."/>
            <person name="Kalinowski J."/>
            <person name="Ruckert C."/>
        </authorList>
    </citation>
    <scope>NUCLEOTIDE SEQUENCE [LARGE SCALE GENOMIC DNA]</scope>
    <source>
        <strain evidence="6">MG417-CF17 (DSM 44213)</strain>
    </source>
</reference>
<evidence type="ECO:0000256" key="2">
    <source>
        <dbReference type="ARBA" id="ARBA00023125"/>
    </source>
</evidence>
<dbReference type="SUPFAM" id="SSF46894">
    <property type="entry name" value="C-terminal effector domain of the bipartite response regulators"/>
    <property type="match status" value="1"/>
</dbReference>
<keyword evidence="1" id="KW-0805">Transcription regulation</keyword>
<evidence type="ECO:0000256" key="1">
    <source>
        <dbReference type="ARBA" id="ARBA00023015"/>
    </source>
</evidence>
<dbReference type="CDD" id="cd06170">
    <property type="entry name" value="LuxR_C_like"/>
    <property type="match status" value="1"/>
</dbReference>
<dbReference type="eggNOG" id="COG2197">
    <property type="taxonomic scope" value="Bacteria"/>
</dbReference>
<dbReference type="AlphaFoldDB" id="A0A075USI9"/>
<evidence type="ECO:0000259" key="4">
    <source>
        <dbReference type="PROSITE" id="PS50043"/>
    </source>
</evidence>
<name>A0A075USI9_9PSEU</name>
<gene>
    <name evidence="5" type="ORF">AJAP_12990</name>
</gene>
<dbReference type="Gene3D" id="3.40.50.2300">
    <property type="match status" value="1"/>
</dbReference>
<evidence type="ECO:0000313" key="5">
    <source>
        <dbReference type="EMBL" id="AIG75479.1"/>
    </source>
</evidence>
<protein>
    <submittedName>
        <fullName evidence="5">LuxR family transcriptional regulator</fullName>
    </submittedName>
</protein>
<dbReference type="Pfam" id="PF00196">
    <property type="entry name" value="GerE"/>
    <property type="match status" value="1"/>
</dbReference>
<dbReference type="GO" id="GO:0003677">
    <property type="term" value="F:DNA binding"/>
    <property type="evidence" value="ECO:0007669"/>
    <property type="project" value="UniProtKB-KW"/>
</dbReference>
<organism evidence="5 6">
    <name type="scientific">Amycolatopsis japonica</name>
    <dbReference type="NCBI Taxonomy" id="208439"/>
    <lineage>
        <taxon>Bacteria</taxon>
        <taxon>Bacillati</taxon>
        <taxon>Actinomycetota</taxon>
        <taxon>Actinomycetes</taxon>
        <taxon>Pseudonocardiales</taxon>
        <taxon>Pseudonocardiaceae</taxon>
        <taxon>Amycolatopsis</taxon>
        <taxon>Amycolatopsis japonica group</taxon>
    </lineage>
</organism>
<dbReference type="EMBL" id="CP008953">
    <property type="protein sequence ID" value="AIG75479.1"/>
    <property type="molecule type" value="Genomic_DNA"/>
</dbReference>
<accession>A0A075USI9</accession>
<feature type="domain" description="HTH luxR-type" evidence="4">
    <location>
        <begin position="140"/>
        <end position="205"/>
    </location>
</feature>
<proteinExistence type="predicted"/>
<keyword evidence="6" id="KW-1185">Reference proteome</keyword>
<keyword evidence="2" id="KW-0238">DNA-binding</keyword>
<dbReference type="HOGENOM" id="CLU_000445_90_2_11"/>
<dbReference type="PANTHER" id="PTHR44688:SF16">
    <property type="entry name" value="DNA-BINDING TRANSCRIPTIONAL ACTIVATOR DEVR_DOSR"/>
    <property type="match status" value="1"/>
</dbReference>
<dbReference type="PROSITE" id="PS00622">
    <property type="entry name" value="HTH_LUXR_1"/>
    <property type="match status" value="1"/>
</dbReference>
<dbReference type="STRING" id="208439.AJAP_12990"/>
<dbReference type="PRINTS" id="PR00038">
    <property type="entry name" value="HTHLUXR"/>
</dbReference>
<sequence length="207" mass="22110">MRTVRVSVCALDPITKAGMVDLLETRASVVVTEGRTRAETDVVVAAFDRLSADAVAALRAVAAELGKPIVLVTDRIEEGGLTAAVVCKVVAILPRSAMTDSRVADSVRAAASRAVAPPRDLLGRLADQAERLHRELLAPDGPAGAALSSREIDVLRLMADGFDTQEIATELAYSERTVKNVIYAVTDRLRLRNRSHAVAYAIREGVI</sequence>
<dbReference type="GO" id="GO:0006355">
    <property type="term" value="P:regulation of DNA-templated transcription"/>
    <property type="evidence" value="ECO:0007669"/>
    <property type="project" value="InterPro"/>
</dbReference>